<feature type="site" description="Lowers pKa of active site Tyr" evidence="4">
    <location>
        <position position="86"/>
    </location>
</feature>
<dbReference type="PANTHER" id="PTHR11732">
    <property type="entry name" value="ALDO/KETO REDUCTASE"/>
    <property type="match status" value="1"/>
</dbReference>
<dbReference type="AlphaFoldDB" id="A0A8H6NPW6"/>
<dbReference type="PIRSF" id="PIRSF000097">
    <property type="entry name" value="AKR"/>
    <property type="match status" value="1"/>
</dbReference>
<evidence type="ECO:0000256" key="4">
    <source>
        <dbReference type="PIRSR" id="PIRSR000097-3"/>
    </source>
</evidence>
<proteinExistence type="predicted"/>
<organism evidence="6 7">
    <name type="scientific">Colletotrichum musicola</name>
    <dbReference type="NCBI Taxonomy" id="2175873"/>
    <lineage>
        <taxon>Eukaryota</taxon>
        <taxon>Fungi</taxon>
        <taxon>Dikarya</taxon>
        <taxon>Ascomycota</taxon>
        <taxon>Pezizomycotina</taxon>
        <taxon>Sordariomycetes</taxon>
        <taxon>Hypocreomycetidae</taxon>
        <taxon>Glomerellales</taxon>
        <taxon>Glomerellaceae</taxon>
        <taxon>Colletotrichum</taxon>
        <taxon>Colletotrichum orchidearum species complex</taxon>
    </lineage>
</organism>
<evidence type="ECO:0000256" key="3">
    <source>
        <dbReference type="PIRSR" id="PIRSR000097-2"/>
    </source>
</evidence>
<feature type="active site" description="Proton donor" evidence="2">
    <location>
        <position position="61"/>
    </location>
</feature>
<dbReference type="PROSITE" id="PS00798">
    <property type="entry name" value="ALDOKETO_REDUCTASE_1"/>
    <property type="match status" value="1"/>
</dbReference>
<sequence length="325" mass="36121">MATDRQVCTKTFPLNNGLSMPAVGLGTWQGRPGAEDERAMTASIIHALRSGYRLLDTAQIYRVEPIVGRALRESGVPRSEVCIVTKLWGERHHDPARALEISLAAMGVDYVDVMLMHWPFAIEPETKRPLGIDETPTFVETWRMMEALVGPKCRAIGVSNFSVKTLGVLLESARVVPAVNQVEVQALHPCRKLVEYCREKGIHVMAWGSLGGSDPGPLGELLTHDIFTGLAKTKACSVAVVHLSWAVQRGITVIPKSQNAARLDENIRLVTLSEEEMAVMDSAQDKIGRCRMVDMLMVEVDGKRMFKNWTPQDYGWEDEEGNWLE</sequence>
<keyword evidence="7" id="KW-1185">Reference proteome</keyword>
<dbReference type="InterPro" id="IPR018170">
    <property type="entry name" value="Aldo/ket_reductase_CS"/>
</dbReference>
<dbReference type="GO" id="GO:0016491">
    <property type="term" value="F:oxidoreductase activity"/>
    <property type="evidence" value="ECO:0007669"/>
    <property type="project" value="UniProtKB-KW"/>
</dbReference>
<dbReference type="CDD" id="cd19071">
    <property type="entry name" value="AKR_AKR1-5-like"/>
    <property type="match status" value="1"/>
</dbReference>
<dbReference type="InterPro" id="IPR036812">
    <property type="entry name" value="NAD(P)_OxRdtase_dom_sf"/>
</dbReference>
<protein>
    <submittedName>
        <fullName evidence="6">Aldo keto reductase</fullName>
    </submittedName>
</protein>
<feature type="binding site" evidence="3">
    <location>
        <position position="117"/>
    </location>
    <ligand>
        <name>substrate</name>
    </ligand>
</feature>
<evidence type="ECO:0000313" key="7">
    <source>
        <dbReference type="Proteomes" id="UP000639643"/>
    </source>
</evidence>
<dbReference type="SUPFAM" id="SSF51430">
    <property type="entry name" value="NAD(P)-linked oxidoreductase"/>
    <property type="match status" value="1"/>
</dbReference>
<accession>A0A8H6NPW6</accession>
<reference evidence="6" key="1">
    <citation type="journal article" date="2020" name="Phytopathology">
        <title>Genome Sequence Resources of Colletotrichum truncatum, C. plurivorum, C. musicola, and C. sojae: Four Species Pathogenic to Soybean (Glycine max).</title>
        <authorList>
            <person name="Rogerio F."/>
            <person name="Boufleur T.R."/>
            <person name="Ciampi-Guillardi M."/>
            <person name="Sukno S.A."/>
            <person name="Thon M.R."/>
            <person name="Massola Junior N.S."/>
            <person name="Baroncelli R."/>
        </authorList>
    </citation>
    <scope>NUCLEOTIDE SEQUENCE</scope>
    <source>
        <strain evidence="6">LFN0074</strain>
    </source>
</reference>
<evidence type="ECO:0000256" key="2">
    <source>
        <dbReference type="PIRSR" id="PIRSR000097-1"/>
    </source>
</evidence>
<dbReference type="EMBL" id="WIGM01000102">
    <property type="protein sequence ID" value="KAF6840333.1"/>
    <property type="molecule type" value="Genomic_DNA"/>
</dbReference>
<dbReference type="PRINTS" id="PR00069">
    <property type="entry name" value="ALDKETRDTASE"/>
</dbReference>
<dbReference type="OrthoDB" id="416253at2759"/>
<dbReference type="Proteomes" id="UP000639643">
    <property type="component" value="Unassembled WGS sequence"/>
</dbReference>
<gene>
    <name evidence="6" type="ORF">CMUS01_03987</name>
</gene>
<dbReference type="Pfam" id="PF00248">
    <property type="entry name" value="Aldo_ket_red"/>
    <property type="match status" value="1"/>
</dbReference>
<feature type="domain" description="NADP-dependent oxidoreductase" evidence="5">
    <location>
        <begin position="23"/>
        <end position="283"/>
    </location>
</feature>
<evidence type="ECO:0000313" key="6">
    <source>
        <dbReference type="EMBL" id="KAF6840333.1"/>
    </source>
</evidence>
<keyword evidence="1" id="KW-0560">Oxidoreductase</keyword>
<evidence type="ECO:0000259" key="5">
    <source>
        <dbReference type="Pfam" id="PF00248"/>
    </source>
</evidence>
<dbReference type="InterPro" id="IPR023210">
    <property type="entry name" value="NADP_OxRdtase_dom"/>
</dbReference>
<name>A0A8H6NPW6_9PEZI</name>
<dbReference type="Gene3D" id="3.20.20.100">
    <property type="entry name" value="NADP-dependent oxidoreductase domain"/>
    <property type="match status" value="1"/>
</dbReference>
<comment type="caution">
    <text evidence="6">The sequence shown here is derived from an EMBL/GenBank/DDBJ whole genome shotgun (WGS) entry which is preliminary data.</text>
</comment>
<dbReference type="InterPro" id="IPR020471">
    <property type="entry name" value="AKR"/>
</dbReference>
<dbReference type="PROSITE" id="PS00062">
    <property type="entry name" value="ALDOKETO_REDUCTASE_2"/>
    <property type="match status" value="1"/>
</dbReference>
<evidence type="ECO:0000256" key="1">
    <source>
        <dbReference type="ARBA" id="ARBA00023002"/>
    </source>
</evidence>